<evidence type="ECO:0000256" key="2">
    <source>
        <dbReference type="SAM" id="Phobius"/>
    </source>
</evidence>
<keyword evidence="2" id="KW-0472">Membrane</keyword>
<feature type="transmembrane region" description="Helical" evidence="2">
    <location>
        <begin position="71"/>
        <end position="95"/>
    </location>
</feature>
<protein>
    <recommendedName>
        <fullName evidence="3">General stress protein 17M-like domain-containing protein</fullName>
    </recommendedName>
</protein>
<feature type="domain" description="General stress protein 17M-like" evidence="3">
    <location>
        <begin position="22"/>
        <end position="96"/>
    </location>
</feature>
<feature type="region of interest" description="Disordered" evidence="1">
    <location>
        <begin position="162"/>
        <end position="203"/>
    </location>
</feature>
<dbReference type="Pfam" id="PF11181">
    <property type="entry name" value="YflT"/>
    <property type="match status" value="1"/>
</dbReference>
<feature type="compositionally biased region" description="Pro residues" evidence="1">
    <location>
        <begin position="189"/>
        <end position="203"/>
    </location>
</feature>
<organism evidence="4 5">
    <name type="scientific">Schumannella luteola</name>
    <dbReference type="NCBI Taxonomy" id="472059"/>
    <lineage>
        <taxon>Bacteria</taxon>
        <taxon>Bacillati</taxon>
        <taxon>Actinomycetota</taxon>
        <taxon>Actinomycetes</taxon>
        <taxon>Micrococcales</taxon>
        <taxon>Microbacteriaceae</taxon>
        <taxon>Schumannella</taxon>
    </lineage>
</organism>
<dbReference type="InterPro" id="IPR025889">
    <property type="entry name" value="GSP17M-like_dom"/>
</dbReference>
<keyword evidence="5" id="KW-1185">Reference proteome</keyword>
<dbReference type="AlphaFoldDB" id="A0A852YAI3"/>
<dbReference type="RefSeq" id="WP_179567727.1">
    <property type="nucleotide sequence ID" value="NZ_JACBZY010000001.1"/>
</dbReference>
<feature type="compositionally biased region" description="Pro residues" evidence="1">
    <location>
        <begin position="171"/>
        <end position="181"/>
    </location>
</feature>
<keyword evidence="2" id="KW-0812">Transmembrane</keyword>
<sequence length="203" mass="21267">MSTPGAFGRRGNPAPTLPRGEVLGTYETYLEAAHVVDRLAKSDFPVDKVSIVGNDLKTVERVTGRMSWGRAALGGALSGLWFGLLVGLLFTFFGSPSLTPLFAAILIGAAGGMFFGLATYAISRRRKDFTSMTNVLASNYQVIVDPELINRARNDLGAEAPVGVTTWTPQPATPPVAPPSDAPGAGEPPVEPAPPADPVPPRA</sequence>
<dbReference type="Proteomes" id="UP000553888">
    <property type="component" value="Unassembled WGS sequence"/>
</dbReference>
<gene>
    <name evidence="4" type="ORF">BJ979_002129</name>
</gene>
<evidence type="ECO:0000259" key="3">
    <source>
        <dbReference type="Pfam" id="PF11181"/>
    </source>
</evidence>
<keyword evidence="2" id="KW-1133">Transmembrane helix</keyword>
<dbReference type="EMBL" id="JACBZY010000001">
    <property type="protein sequence ID" value="NYG99503.1"/>
    <property type="molecule type" value="Genomic_DNA"/>
</dbReference>
<reference evidence="4 5" key="1">
    <citation type="submission" date="2020-07" db="EMBL/GenBank/DDBJ databases">
        <title>Sequencing the genomes of 1000 actinobacteria strains.</title>
        <authorList>
            <person name="Klenk H.-P."/>
        </authorList>
    </citation>
    <scope>NUCLEOTIDE SEQUENCE [LARGE SCALE GENOMIC DNA]</scope>
    <source>
        <strain evidence="4 5">DSM 23141</strain>
    </source>
</reference>
<evidence type="ECO:0000313" key="4">
    <source>
        <dbReference type="EMBL" id="NYG99503.1"/>
    </source>
</evidence>
<name>A0A852YAI3_9MICO</name>
<accession>A0A852YAI3</accession>
<comment type="caution">
    <text evidence="4">The sequence shown here is derived from an EMBL/GenBank/DDBJ whole genome shotgun (WGS) entry which is preliminary data.</text>
</comment>
<evidence type="ECO:0000313" key="5">
    <source>
        <dbReference type="Proteomes" id="UP000553888"/>
    </source>
</evidence>
<feature type="transmembrane region" description="Helical" evidence="2">
    <location>
        <begin position="101"/>
        <end position="122"/>
    </location>
</feature>
<proteinExistence type="predicted"/>
<evidence type="ECO:0000256" key="1">
    <source>
        <dbReference type="SAM" id="MobiDB-lite"/>
    </source>
</evidence>